<protein>
    <submittedName>
        <fullName evidence="5">Monooxygenase</fullName>
    </submittedName>
</protein>
<organism evidence="5 6">
    <name type="scientific">Coniochaeta hoffmannii</name>
    <dbReference type="NCBI Taxonomy" id="91930"/>
    <lineage>
        <taxon>Eukaryota</taxon>
        <taxon>Fungi</taxon>
        <taxon>Dikarya</taxon>
        <taxon>Ascomycota</taxon>
        <taxon>Pezizomycotina</taxon>
        <taxon>Sordariomycetes</taxon>
        <taxon>Sordariomycetidae</taxon>
        <taxon>Coniochaetales</taxon>
        <taxon>Coniochaetaceae</taxon>
        <taxon>Coniochaeta</taxon>
    </lineage>
</organism>
<feature type="domain" description="FAD-binding" evidence="4">
    <location>
        <begin position="5"/>
        <end position="368"/>
    </location>
</feature>
<sequence length="429" mass="47607">MSTFKVLIIGGGIAGPSLAFWLSRLSGFQGVDYAVTILERSPDLRAQGQQIDLRGQGLTAMRLMGLEKQVREKVVPEEGVQFLDKTGRRMAVLEANKTGKGRQSLTSEFEIMRGALVRILYDAVKDKNKYVFGLSVTAMEEVDGGDQVKVTFSDGVEERYDLVVGADGQNSRTRRMMPGADAADPFTSLGVYMAYFIVPRRESDSDYACIHHVVDGRVIATRADNPRTIQCAFAIIDSSPHAAKIRAVMKSGVAEQKKVWAEVFRDAGWQGQRFVDNLLNDPLSEESFYAYDLGQVKTQTWTRGRVVLLGDAGYCPSPMTGFGTSLAMVGAYVLAGELAQHMHEGRVVDVPAALEAYAKTLRPLVEQVQKLPPGVPRIFYPKTEWGIWLLQTIIWTVTVLRIDKLMQNLSSDDRGTWQLPDYRALKKMA</sequence>
<dbReference type="PANTHER" id="PTHR46865">
    <property type="entry name" value="OXIDOREDUCTASE-RELATED"/>
    <property type="match status" value="1"/>
</dbReference>
<evidence type="ECO:0000313" key="6">
    <source>
        <dbReference type="Proteomes" id="UP001174691"/>
    </source>
</evidence>
<comment type="caution">
    <text evidence="5">The sequence shown here is derived from an EMBL/GenBank/DDBJ whole genome shotgun (WGS) entry which is preliminary data.</text>
</comment>
<keyword evidence="1" id="KW-0285">Flavoprotein</keyword>
<dbReference type="Proteomes" id="UP001174691">
    <property type="component" value="Unassembled WGS sequence"/>
</dbReference>
<dbReference type="InterPro" id="IPR036188">
    <property type="entry name" value="FAD/NAD-bd_sf"/>
</dbReference>
<proteinExistence type="predicted"/>
<dbReference type="EMBL" id="JANBVN010000207">
    <property type="protein sequence ID" value="KAJ9133197.1"/>
    <property type="molecule type" value="Genomic_DNA"/>
</dbReference>
<dbReference type="Gene3D" id="3.50.50.60">
    <property type="entry name" value="FAD/NAD(P)-binding domain"/>
    <property type="match status" value="1"/>
</dbReference>
<dbReference type="InterPro" id="IPR051704">
    <property type="entry name" value="FAD_aromatic-hydroxylase"/>
</dbReference>
<dbReference type="PRINTS" id="PR00420">
    <property type="entry name" value="RNGMNOXGNASE"/>
</dbReference>
<dbReference type="GO" id="GO:0004497">
    <property type="term" value="F:monooxygenase activity"/>
    <property type="evidence" value="ECO:0007669"/>
    <property type="project" value="UniProtKB-KW"/>
</dbReference>
<evidence type="ECO:0000256" key="3">
    <source>
        <dbReference type="ARBA" id="ARBA00023002"/>
    </source>
</evidence>
<keyword evidence="5" id="KW-0503">Monooxygenase</keyword>
<dbReference type="SUPFAM" id="SSF51905">
    <property type="entry name" value="FAD/NAD(P)-binding domain"/>
    <property type="match status" value="1"/>
</dbReference>
<accession>A0AA38VKU2</accession>
<gene>
    <name evidence="5" type="ORF">NKR19_g9146</name>
</gene>
<dbReference type="Pfam" id="PF01494">
    <property type="entry name" value="FAD_binding_3"/>
    <property type="match status" value="1"/>
</dbReference>
<evidence type="ECO:0000256" key="2">
    <source>
        <dbReference type="ARBA" id="ARBA00022827"/>
    </source>
</evidence>
<reference evidence="5" key="1">
    <citation type="submission" date="2022-07" db="EMBL/GenBank/DDBJ databases">
        <title>Fungi with potential for degradation of polypropylene.</title>
        <authorList>
            <person name="Gostincar C."/>
        </authorList>
    </citation>
    <scope>NUCLEOTIDE SEQUENCE</scope>
    <source>
        <strain evidence="5">EXF-13287</strain>
    </source>
</reference>
<dbReference type="AlphaFoldDB" id="A0AA38VKU2"/>
<evidence type="ECO:0000259" key="4">
    <source>
        <dbReference type="Pfam" id="PF01494"/>
    </source>
</evidence>
<evidence type="ECO:0000256" key="1">
    <source>
        <dbReference type="ARBA" id="ARBA00022630"/>
    </source>
</evidence>
<keyword evidence="3" id="KW-0560">Oxidoreductase</keyword>
<keyword evidence="2" id="KW-0274">FAD</keyword>
<dbReference type="InterPro" id="IPR002938">
    <property type="entry name" value="FAD-bd"/>
</dbReference>
<dbReference type="GO" id="GO:0071949">
    <property type="term" value="F:FAD binding"/>
    <property type="evidence" value="ECO:0007669"/>
    <property type="project" value="InterPro"/>
</dbReference>
<evidence type="ECO:0000313" key="5">
    <source>
        <dbReference type="EMBL" id="KAJ9133197.1"/>
    </source>
</evidence>
<keyword evidence="6" id="KW-1185">Reference proteome</keyword>
<dbReference type="PANTHER" id="PTHR46865:SF7">
    <property type="entry name" value="MONOOXYGENASE, PUTATIVE (AFU_ORTHOLOGUE AFUA_8G07040)-RELATED"/>
    <property type="match status" value="1"/>
</dbReference>
<name>A0AA38VKU2_9PEZI</name>